<keyword evidence="10" id="KW-1185">Reference proteome</keyword>
<dbReference type="OrthoDB" id="391988at2759"/>
<evidence type="ECO:0000313" key="9">
    <source>
        <dbReference type="EMBL" id="KAG9247270.1"/>
    </source>
</evidence>
<dbReference type="InterPro" id="IPR006073">
    <property type="entry name" value="GTP-bd"/>
</dbReference>
<dbReference type="InterPro" id="IPR019987">
    <property type="entry name" value="GTP-bd_ribosome_bio_YsxC"/>
</dbReference>
<keyword evidence="9" id="KW-0378">Hydrolase</keyword>
<evidence type="ECO:0000256" key="6">
    <source>
        <dbReference type="ARBA" id="ARBA00022842"/>
    </source>
</evidence>
<name>A0A9P7Z8F3_9HELO</name>
<evidence type="ECO:0000256" key="4">
    <source>
        <dbReference type="ARBA" id="ARBA00022723"/>
    </source>
</evidence>
<dbReference type="InterPro" id="IPR030393">
    <property type="entry name" value="G_ENGB_dom"/>
</dbReference>
<accession>A0A9P7Z8F3</accession>
<evidence type="ECO:0000256" key="3">
    <source>
        <dbReference type="ARBA" id="ARBA00015370"/>
    </source>
</evidence>
<dbReference type="InterPro" id="IPR027417">
    <property type="entry name" value="P-loop_NTPase"/>
</dbReference>
<comment type="cofactor">
    <cofactor evidence="1">
        <name>Mg(2+)</name>
        <dbReference type="ChEBI" id="CHEBI:18420"/>
    </cofactor>
</comment>
<dbReference type="Proteomes" id="UP000887226">
    <property type="component" value="Unassembled WGS sequence"/>
</dbReference>
<keyword evidence="7" id="KW-0342">GTP-binding</keyword>
<dbReference type="GO" id="GO:0005739">
    <property type="term" value="C:mitochondrion"/>
    <property type="evidence" value="ECO:0007669"/>
    <property type="project" value="TreeGrafter"/>
</dbReference>
<evidence type="ECO:0000259" key="8">
    <source>
        <dbReference type="PROSITE" id="PS51706"/>
    </source>
</evidence>
<dbReference type="NCBIfam" id="TIGR03598">
    <property type="entry name" value="GTPase_YsxC"/>
    <property type="match status" value="1"/>
</dbReference>
<keyword evidence="6" id="KW-0460">Magnesium</keyword>
<proteinExistence type="inferred from homology"/>
<dbReference type="InterPro" id="IPR052279">
    <property type="entry name" value="EngB_GTPase"/>
</dbReference>
<sequence>MMLNPLKLHPSLRIQCFQIYSTKCFSRGLATTSEASQLQYASDLRFPTSSLSCHWDTVAPEPSQLRHASIFFEKQPPAFLWSAPKFKTMDFGNSPEVCFLGRSNVGKSSILNGLLGRKIVHTSSKPGRTKMMNAFAVGGSEDNGKNRLVVLDMPGYGKGGRAEWGTQVLKYLGKRKQMKRAFLLIDAEHGIKKSDMHLLGLFKEQSIPYQILLSKVDKVLFDGKRNPSQGALDFRIAELQKTMESVLEMVQPNPEDSTCAIGEVISCSSEKWIDGKRLGVDFIRFAMLKAAGLEHRPVKKMAKVMDVIPFDQLPEFDMN</sequence>
<reference evidence="9" key="1">
    <citation type="journal article" date="2021" name="IMA Fungus">
        <title>Genomic characterization of three marine fungi, including Emericellopsis atlantica sp. nov. with signatures of a generalist lifestyle and marine biomass degradation.</title>
        <authorList>
            <person name="Hagestad O.C."/>
            <person name="Hou L."/>
            <person name="Andersen J.H."/>
            <person name="Hansen E.H."/>
            <person name="Altermark B."/>
            <person name="Li C."/>
            <person name="Kuhnert E."/>
            <person name="Cox R.J."/>
            <person name="Crous P.W."/>
            <person name="Spatafora J.W."/>
            <person name="Lail K."/>
            <person name="Amirebrahimi M."/>
            <person name="Lipzen A."/>
            <person name="Pangilinan J."/>
            <person name="Andreopoulos W."/>
            <person name="Hayes R.D."/>
            <person name="Ng V."/>
            <person name="Grigoriev I.V."/>
            <person name="Jackson S.A."/>
            <person name="Sutton T.D.S."/>
            <person name="Dobson A.D.W."/>
            <person name="Rama T."/>
        </authorList>
    </citation>
    <scope>NUCLEOTIDE SEQUENCE</scope>
    <source>
        <strain evidence="9">TRa3180A</strain>
    </source>
</reference>
<dbReference type="GO" id="GO:0046872">
    <property type="term" value="F:metal ion binding"/>
    <property type="evidence" value="ECO:0007669"/>
    <property type="project" value="UniProtKB-KW"/>
</dbReference>
<evidence type="ECO:0000256" key="2">
    <source>
        <dbReference type="ARBA" id="ARBA00009638"/>
    </source>
</evidence>
<evidence type="ECO:0000256" key="7">
    <source>
        <dbReference type="ARBA" id="ARBA00023134"/>
    </source>
</evidence>
<dbReference type="AlphaFoldDB" id="A0A9P7Z8F3"/>
<comment type="caution">
    <text evidence="9">The sequence shown here is derived from an EMBL/GenBank/DDBJ whole genome shotgun (WGS) entry which is preliminary data.</text>
</comment>
<protein>
    <recommendedName>
        <fullName evidence="3">GTP-binding protein 8</fullName>
    </recommendedName>
</protein>
<evidence type="ECO:0000313" key="10">
    <source>
        <dbReference type="Proteomes" id="UP000887226"/>
    </source>
</evidence>
<dbReference type="PANTHER" id="PTHR46498:SF1">
    <property type="entry name" value="GTP-BINDING PROTEIN 8"/>
    <property type="match status" value="1"/>
</dbReference>
<dbReference type="GO" id="GO:0005525">
    <property type="term" value="F:GTP binding"/>
    <property type="evidence" value="ECO:0007669"/>
    <property type="project" value="UniProtKB-KW"/>
</dbReference>
<dbReference type="Gene3D" id="3.40.50.300">
    <property type="entry name" value="P-loop containing nucleotide triphosphate hydrolases"/>
    <property type="match status" value="1"/>
</dbReference>
<gene>
    <name evidence="9" type="ORF">BJ878DRAFT_205461</name>
</gene>
<dbReference type="SUPFAM" id="SSF52540">
    <property type="entry name" value="P-loop containing nucleoside triphosphate hydrolases"/>
    <property type="match status" value="1"/>
</dbReference>
<evidence type="ECO:0000256" key="5">
    <source>
        <dbReference type="ARBA" id="ARBA00022741"/>
    </source>
</evidence>
<dbReference type="EMBL" id="MU253777">
    <property type="protein sequence ID" value="KAG9247270.1"/>
    <property type="molecule type" value="Genomic_DNA"/>
</dbReference>
<dbReference type="PROSITE" id="PS51706">
    <property type="entry name" value="G_ENGB"/>
    <property type="match status" value="1"/>
</dbReference>
<comment type="similarity">
    <text evidence="2">Belongs to the TRAFAC class TrmE-Era-EngA-EngB-Septin-like GTPase superfamily. EngB GTPase family.</text>
</comment>
<evidence type="ECO:0000256" key="1">
    <source>
        <dbReference type="ARBA" id="ARBA00001946"/>
    </source>
</evidence>
<organism evidence="9 10">
    <name type="scientific">Calycina marina</name>
    <dbReference type="NCBI Taxonomy" id="1763456"/>
    <lineage>
        <taxon>Eukaryota</taxon>
        <taxon>Fungi</taxon>
        <taxon>Dikarya</taxon>
        <taxon>Ascomycota</taxon>
        <taxon>Pezizomycotina</taxon>
        <taxon>Leotiomycetes</taxon>
        <taxon>Helotiales</taxon>
        <taxon>Pezizellaceae</taxon>
        <taxon>Calycina</taxon>
    </lineage>
</organism>
<dbReference type="GO" id="GO:0016787">
    <property type="term" value="F:hydrolase activity"/>
    <property type="evidence" value="ECO:0007669"/>
    <property type="project" value="UniProtKB-KW"/>
</dbReference>
<keyword evidence="4" id="KW-0479">Metal-binding</keyword>
<dbReference type="CDD" id="cd01876">
    <property type="entry name" value="YihA_EngB"/>
    <property type="match status" value="1"/>
</dbReference>
<dbReference type="PANTHER" id="PTHR46498">
    <property type="entry name" value="GTP-BINDING PROTEIN 8"/>
    <property type="match status" value="1"/>
</dbReference>
<dbReference type="Pfam" id="PF01926">
    <property type="entry name" value="MMR_HSR1"/>
    <property type="match status" value="1"/>
</dbReference>
<feature type="domain" description="EngB-type G" evidence="8">
    <location>
        <begin position="93"/>
        <end position="271"/>
    </location>
</feature>
<keyword evidence="5" id="KW-0547">Nucleotide-binding</keyword>